<keyword evidence="5" id="KW-0808">Transferase</keyword>
<evidence type="ECO:0000256" key="1">
    <source>
        <dbReference type="ARBA" id="ARBA00005201"/>
    </source>
</evidence>
<dbReference type="InterPro" id="IPR023465">
    <property type="entry name" value="Riboflavin_kinase_dom_sf"/>
</dbReference>
<dbReference type="Pfam" id="PF01687">
    <property type="entry name" value="Flavokinase"/>
    <property type="match status" value="1"/>
</dbReference>
<keyword evidence="6" id="KW-0547">Nucleotide-binding</keyword>
<dbReference type="GO" id="GO:0005524">
    <property type="term" value="F:ATP binding"/>
    <property type="evidence" value="ECO:0007669"/>
    <property type="project" value="UniProtKB-KW"/>
</dbReference>
<dbReference type="SMART" id="SM00904">
    <property type="entry name" value="Flavokinase"/>
    <property type="match status" value="1"/>
</dbReference>
<evidence type="ECO:0000256" key="2">
    <source>
        <dbReference type="ARBA" id="ARBA00012105"/>
    </source>
</evidence>
<evidence type="ECO:0000313" key="9">
    <source>
        <dbReference type="EMBL" id="KAG9395578.1"/>
    </source>
</evidence>
<dbReference type="AlphaFoldDB" id="A0A8J6AW05"/>
<dbReference type="EC" id="2.7.1.26" evidence="2"/>
<name>A0A8J6AW05_9EUKA</name>
<dbReference type="GO" id="GO:0008531">
    <property type="term" value="F:riboflavin kinase activity"/>
    <property type="evidence" value="ECO:0007669"/>
    <property type="project" value="UniProtKB-EC"/>
</dbReference>
<keyword evidence="10" id="KW-1185">Reference proteome</keyword>
<feature type="domain" description="Riboflavin kinase" evidence="8">
    <location>
        <begin position="21"/>
        <end position="156"/>
    </location>
</feature>
<dbReference type="Proteomes" id="UP000717585">
    <property type="component" value="Unassembled WGS sequence"/>
</dbReference>
<dbReference type="PANTHER" id="PTHR22749">
    <property type="entry name" value="RIBOFLAVIN KINASE/FMN ADENYLYLTRANSFERASE"/>
    <property type="match status" value="1"/>
</dbReference>
<dbReference type="SUPFAM" id="SSF82114">
    <property type="entry name" value="Riboflavin kinase-like"/>
    <property type="match status" value="1"/>
</dbReference>
<keyword evidence="7" id="KW-0067">ATP-binding</keyword>
<evidence type="ECO:0000256" key="4">
    <source>
        <dbReference type="ARBA" id="ARBA00022643"/>
    </source>
</evidence>
<dbReference type="InterPro" id="IPR023468">
    <property type="entry name" value="Riboflavin_kinase"/>
</dbReference>
<keyword evidence="9" id="KW-0418">Kinase</keyword>
<dbReference type="PANTHER" id="PTHR22749:SF6">
    <property type="entry name" value="RIBOFLAVIN KINASE"/>
    <property type="match status" value="1"/>
</dbReference>
<reference evidence="9" key="1">
    <citation type="submission" date="2021-05" db="EMBL/GenBank/DDBJ databases">
        <title>A free-living protist that lacks canonical eukaryotic 1 DNA replication and segregation systems.</title>
        <authorList>
            <person name="Salas-Leiva D.E."/>
            <person name="Tromer E.C."/>
            <person name="Curtis B.A."/>
            <person name="Jerlstrom-Hultqvist J."/>
            <person name="Kolisko M."/>
            <person name="Yi Z."/>
            <person name="Salas-Leiva J.S."/>
            <person name="Gallot-Lavallee L."/>
            <person name="Kops G.J.P.L."/>
            <person name="Archibald J.M."/>
            <person name="Simpson A.G.B."/>
            <person name="Roger A.J."/>
        </authorList>
    </citation>
    <scope>NUCLEOTIDE SEQUENCE</scope>
    <source>
        <strain evidence="9">BICM</strain>
    </source>
</reference>
<dbReference type="GO" id="GO:0009231">
    <property type="term" value="P:riboflavin biosynthetic process"/>
    <property type="evidence" value="ECO:0007669"/>
    <property type="project" value="InterPro"/>
</dbReference>
<dbReference type="InterPro" id="IPR015865">
    <property type="entry name" value="Riboflavin_kinase_bac/euk"/>
</dbReference>
<evidence type="ECO:0000259" key="8">
    <source>
        <dbReference type="SMART" id="SM00904"/>
    </source>
</evidence>
<evidence type="ECO:0000313" key="10">
    <source>
        <dbReference type="Proteomes" id="UP000717585"/>
    </source>
</evidence>
<dbReference type="OrthoDB" id="276388at2759"/>
<protein>
    <recommendedName>
        <fullName evidence="2">riboflavin kinase</fullName>
        <ecNumber evidence="2">2.7.1.26</ecNumber>
    </recommendedName>
</protein>
<evidence type="ECO:0000256" key="3">
    <source>
        <dbReference type="ARBA" id="ARBA00022630"/>
    </source>
</evidence>
<proteinExistence type="predicted"/>
<organism evidence="9 10">
    <name type="scientific">Carpediemonas membranifera</name>
    <dbReference type="NCBI Taxonomy" id="201153"/>
    <lineage>
        <taxon>Eukaryota</taxon>
        <taxon>Metamonada</taxon>
        <taxon>Carpediemonas-like organisms</taxon>
        <taxon>Carpediemonas</taxon>
    </lineage>
</organism>
<evidence type="ECO:0000256" key="6">
    <source>
        <dbReference type="ARBA" id="ARBA00022741"/>
    </source>
</evidence>
<gene>
    <name evidence="9" type="ORF">J8273_3160</name>
</gene>
<dbReference type="Gene3D" id="2.40.30.30">
    <property type="entry name" value="Riboflavin kinase-like"/>
    <property type="match status" value="1"/>
</dbReference>
<dbReference type="GO" id="GO:0009398">
    <property type="term" value="P:FMN biosynthetic process"/>
    <property type="evidence" value="ECO:0007669"/>
    <property type="project" value="UniProtKB-UniPathway"/>
</dbReference>
<evidence type="ECO:0000256" key="7">
    <source>
        <dbReference type="ARBA" id="ARBA00022840"/>
    </source>
</evidence>
<sequence length="158" mass="17828">MTGKPAITAAEAIRLWEKIDLTLEGPIVHGFGRGKSQLQCPTANVDPNCVREEVKEILAQRMGVYAGYATFSCNNAAADHGERYPMVMSIGTNPTYENCNLTIEAHLMHEFKEDFYGATLKLEVTHLIRTNTKFVSFEELKTAIFDDIKLYAQRLKRQ</sequence>
<evidence type="ECO:0000256" key="5">
    <source>
        <dbReference type="ARBA" id="ARBA00022679"/>
    </source>
</evidence>
<comment type="pathway">
    <text evidence="1">Cofactor biosynthesis; FMN biosynthesis; FMN from riboflavin (ATP route): step 1/1.</text>
</comment>
<comment type="caution">
    <text evidence="9">The sequence shown here is derived from an EMBL/GenBank/DDBJ whole genome shotgun (WGS) entry which is preliminary data.</text>
</comment>
<keyword evidence="3" id="KW-0285">Flavoprotein</keyword>
<dbReference type="EMBL" id="JAHDYR010000010">
    <property type="protein sequence ID" value="KAG9395578.1"/>
    <property type="molecule type" value="Genomic_DNA"/>
</dbReference>
<accession>A0A8J6AW05</accession>
<keyword evidence="4" id="KW-0288">FMN</keyword>
<dbReference type="UniPathway" id="UPA00276">
    <property type="reaction ID" value="UER00406"/>
</dbReference>